<proteinExistence type="predicted"/>
<keyword evidence="1" id="KW-0812">Transmembrane</keyword>
<accession>A0A1G1YIJ9</accession>
<keyword evidence="1" id="KW-1133">Transmembrane helix</keyword>
<evidence type="ECO:0000313" key="2">
    <source>
        <dbReference type="EMBL" id="OGY52119.1"/>
    </source>
</evidence>
<gene>
    <name evidence="2" type="ORF">A3J59_01060</name>
</gene>
<protein>
    <submittedName>
        <fullName evidence="2">Uncharacterized protein</fullName>
    </submittedName>
</protein>
<evidence type="ECO:0000256" key="1">
    <source>
        <dbReference type="SAM" id="Phobius"/>
    </source>
</evidence>
<name>A0A1G1YIJ9_9BACT</name>
<organism evidence="2 3">
    <name type="scientific">Candidatus Buchananbacteria bacterium RIFCSPHIGHO2_02_FULL_56_16</name>
    <dbReference type="NCBI Taxonomy" id="1797542"/>
    <lineage>
        <taxon>Bacteria</taxon>
        <taxon>Candidatus Buchananiibacteriota</taxon>
    </lineage>
</organism>
<evidence type="ECO:0000313" key="3">
    <source>
        <dbReference type="Proteomes" id="UP000177310"/>
    </source>
</evidence>
<dbReference type="Proteomes" id="UP000177310">
    <property type="component" value="Unassembled WGS sequence"/>
</dbReference>
<dbReference type="AlphaFoldDB" id="A0A1G1YIJ9"/>
<reference evidence="2 3" key="1">
    <citation type="journal article" date="2016" name="Nat. Commun.">
        <title>Thousands of microbial genomes shed light on interconnected biogeochemical processes in an aquifer system.</title>
        <authorList>
            <person name="Anantharaman K."/>
            <person name="Brown C.T."/>
            <person name="Hug L.A."/>
            <person name="Sharon I."/>
            <person name="Castelle C.J."/>
            <person name="Probst A.J."/>
            <person name="Thomas B.C."/>
            <person name="Singh A."/>
            <person name="Wilkins M.J."/>
            <person name="Karaoz U."/>
            <person name="Brodie E.L."/>
            <person name="Williams K.H."/>
            <person name="Hubbard S.S."/>
            <person name="Banfield J.F."/>
        </authorList>
    </citation>
    <scope>NUCLEOTIDE SEQUENCE [LARGE SCALE GENOMIC DNA]</scope>
</reference>
<sequence>MLAYSKILENQTFGRLKSYERWKTEMEQWLNKVAMGFFYLVAICVCLVLIVVSIECALHIPWVEELLPSGKVPDIYDLTEARRSNQLADQRLEASRNEFDANQKELAADAISNRSDEHYQLCEIIGDTPARDEKTGAIIGNIAAGTVVRYFPLIERFYFNGDLKKYVLIALQPFEKKNLCVVPVEMIGKLVNQAIPEWLPMASTDPAIAYQWYVELAPGQTSPPLPVSVDRVFNYEFFATGHGAQVFRHFNDGPWELLVGGRPKPQPRLRESFSVQVRLHPAADRKERIRFVLKNPQGDQS</sequence>
<comment type="caution">
    <text evidence="2">The sequence shown here is derived from an EMBL/GenBank/DDBJ whole genome shotgun (WGS) entry which is preliminary data.</text>
</comment>
<feature type="transmembrane region" description="Helical" evidence="1">
    <location>
        <begin position="33"/>
        <end position="54"/>
    </location>
</feature>
<dbReference type="STRING" id="1797542.A3J59_01060"/>
<keyword evidence="1" id="KW-0472">Membrane</keyword>
<dbReference type="EMBL" id="MHIL01000009">
    <property type="protein sequence ID" value="OGY52119.1"/>
    <property type="molecule type" value="Genomic_DNA"/>
</dbReference>